<dbReference type="Pfam" id="PF00005">
    <property type="entry name" value="ABC_tran"/>
    <property type="match status" value="1"/>
</dbReference>
<evidence type="ECO:0000256" key="4">
    <source>
        <dbReference type="ARBA" id="ARBA00022741"/>
    </source>
</evidence>
<dbReference type="InterPro" id="IPR017871">
    <property type="entry name" value="ABC_transporter-like_CS"/>
</dbReference>
<evidence type="ECO:0000256" key="3">
    <source>
        <dbReference type="ARBA" id="ARBA00022496"/>
    </source>
</evidence>
<dbReference type="AlphaFoldDB" id="A0A150X4B5"/>
<gene>
    <name evidence="10" type="ORF">AWW68_12750</name>
</gene>
<protein>
    <submittedName>
        <fullName evidence="10">GTPase</fullName>
    </submittedName>
</protein>
<evidence type="ECO:0000259" key="9">
    <source>
        <dbReference type="PROSITE" id="PS50893"/>
    </source>
</evidence>
<evidence type="ECO:0000313" key="11">
    <source>
        <dbReference type="Proteomes" id="UP000075606"/>
    </source>
</evidence>
<proteinExistence type="predicted"/>
<evidence type="ECO:0000256" key="6">
    <source>
        <dbReference type="ARBA" id="ARBA00023004"/>
    </source>
</evidence>
<keyword evidence="3" id="KW-0410">Iron transport</keyword>
<keyword evidence="7" id="KW-0406">Ion transport</keyword>
<keyword evidence="8" id="KW-0472">Membrane</keyword>
<keyword evidence="11" id="KW-1185">Reference proteome</keyword>
<keyword evidence="2" id="KW-1003">Cell membrane</keyword>
<keyword evidence="5" id="KW-0067">ATP-binding</keyword>
<feature type="domain" description="ABC transporter" evidence="9">
    <location>
        <begin position="1"/>
        <end position="232"/>
    </location>
</feature>
<evidence type="ECO:0000256" key="1">
    <source>
        <dbReference type="ARBA" id="ARBA00022448"/>
    </source>
</evidence>
<dbReference type="Gene3D" id="3.40.50.300">
    <property type="entry name" value="P-loop containing nucleotide triphosphate hydrolases"/>
    <property type="match status" value="1"/>
</dbReference>
<dbReference type="GO" id="GO:0016020">
    <property type="term" value="C:membrane"/>
    <property type="evidence" value="ECO:0007669"/>
    <property type="project" value="InterPro"/>
</dbReference>
<dbReference type="InterPro" id="IPR003439">
    <property type="entry name" value="ABC_transporter-like_ATP-bd"/>
</dbReference>
<dbReference type="Proteomes" id="UP000075606">
    <property type="component" value="Unassembled WGS sequence"/>
</dbReference>
<keyword evidence="1" id="KW-0813">Transport</keyword>
<reference evidence="10 11" key="1">
    <citation type="submission" date="2016-01" db="EMBL/GenBank/DDBJ databases">
        <title>Genome sequencing of Roseivirga spongicola UST030701-084.</title>
        <authorList>
            <person name="Selvaratnam C."/>
            <person name="Thevarajoo S."/>
            <person name="Goh K.M."/>
            <person name="Ee R."/>
            <person name="Chan K.-G."/>
            <person name="Chong C.S."/>
        </authorList>
    </citation>
    <scope>NUCLEOTIDE SEQUENCE [LARGE SCALE GENOMIC DNA]</scope>
    <source>
        <strain evidence="10 11">UST030701-084</strain>
    </source>
</reference>
<dbReference type="CDD" id="cd03259">
    <property type="entry name" value="ABC_Carb_Solutes_like"/>
    <property type="match status" value="1"/>
</dbReference>
<evidence type="ECO:0000256" key="2">
    <source>
        <dbReference type="ARBA" id="ARBA00022475"/>
    </source>
</evidence>
<dbReference type="GO" id="GO:0016887">
    <property type="term" value="F:ATP hydrolysis activity"/>
    <property type="evidence" value="ECO:0007669"/>
    <property type="project" value="InterPro"/>
</dbReference>
<dbReference type="PROSITE" id="PS50893">
    <property type="entry name" value="ABC_TRANSPORTER_2"/>
    <property type="match status" value="1"/>
</dbReference>
<dbReference type="STRING" id="333140.AWW68_12750"/>
<dbReference type="InterPro" id="IPR050093">
    <property type="entry name" value="ABC_SmlMolc_Importer"/>
</dbReference>
<name>A0A150X4B5_9BACT</name>
<dbReference type="PANTHER" id="PTHR42781:SF4">
    <property type="entry name" value="SPERMIDINE_PUTRESCINE IMPORT ATP-BINDING PROTEIN POTA"/>
    <property type="match status" value="1"/>
</dbReference>
<keyword evidence="4" id="KW-0547">Nucleotide-binding</keyword>
<dbReference type="EMBL" id="LRPC01000028">
    <property type="protein sequence ID" value="KYG73553.1"/>
    <property type="molecule type" value="Genomic_DNA"/>
</dbReference>
<dbReference type="OrthoDB" id="9802264at2"/>
<dbReference type="PROSITE" id="PS00675">
    <property type="entry name" value="SIGMA54_INTERACT_1"/>
    <property type="match status" value="1"/>
</dbReference>
<dbReference type="PROSITE" id="PS00211">
    <property type="entry name" value="ABC_TRANSPORTER_1"/>
    <property type="match status" value="1"/>
</dbReference>
<dbReference type="InterPro" id="IPR003593">
    <property type="entry name" value="AAA+_ATPase"/>
</dbReference>
<dbReference type="GO" id="GO:0015408">
    <property type="term" value="F:ABC-type ferric iron transporter activity"/>
    <property type="evidence" value="ECO:0007669"/>
    <property type="project" value="InterPro"/>
</dbReference>
<sequence>MLEVKVNKLLSSAEGQLELDLDFKCQAGEFLVISGESGAGKTSLLRMIAGLMNPDSGNIISNQEPWFGHKTNIKPQQRNCGLVFQQYALFPNMTVEGNLRYALKKSQADSIIEELLDIMEIKGLRNQKPNQLSGGQQQRVALARTLVQKPKLLLLDEPLSALDRSMRIRLQEYLKKVHQQFELTTIMVTHDPSEALRLADRIIEIEKGNITKDGKPTEVFGNKSLSGKFQFTGAVVDIQEEELLCIASVLVGNQLIKVVISDSEQKNLRIGDEVIVASKAFNPIIKKI</sequence>
<dbReference type="InterPro" id="IPR015853">
    <property type="entry name" value="ABC_transpr_FbpC"/>
</dbReference>
<keyword evidence="6" id="KW-0408">Iron</keyword>
<evidence type="ECO:0000256" key="7">
    <source>
        <dbReference type="ARBA" id="ARBA00023065"/>
    </source>
</evidence>
<organism evidence="10 11">
    <name type="scientific">Roseivirga spongicola</name>
    <dbReference type="NCBI Taxonomy" id="333140"/>
    <lineage>
        <taxon>Bacteria</taxon>
        <taxon>Pseudomonadati</taxon>
        <taxon>Bacteroidota</taxon>
        <taxon>Cytophagia</taxon>
        <taxon>Cytophagales</taxon>
        <taxon>Roseivirgaceae</taxon>
        <taxon>Roseivirga</taxon>
    </lineage>
</organism>
<dbReference type="RefSeq" id="WP_068221987.1">
    <property type="nucleotide sequence ID" value="NZ_CP139724.1"/>
</dbReference>
<dbReference type="SMART" id="SM00382">
    <property type="entry name" value="AAA"/>
    <property type="match status" value="1"/>
</dbReference>
<evidence type="ECO:0000256" key="8">
    <source>
        <dbReference type="ARBA" id="ARBA00023136"/>
    </source>
</evidence>
<dbReference type="SUPFAM" id="SSF52540">
    <property type="entry name" value="P-loop containing nucleoside triphosphate hydrolases"/>
    <property type="match status" value="1"/>
</dbReference>
<accession>A0A150X4B5</accession>
<dbReference type="GO" id="GO:0005524">
    <property type="term" value="F:ATP binding"/>
    <property type="evidence" value="ECO:0007669"/>
    <property type="project" value="UniProtKB-KW"/>
</dbReference>
<comment type="caution">
    <text evidence="10">The sequence shown here is derived from an EMBL/GenBank/DDBJ whole genome shotgun (WGS) entry which is preliminary data.</text>
</comment>
<dbReference type="InterPro" id="IPR025662">
    <property type="entry name" value="Sigma_54_int_dom_ATP-bd_1"/>
</dbReference>
<dbReference type="PANTHER" id="PTHR42781">
    <property type="entry name" value="SPERMIDINE/PUTRESCINE IMPORT ATP-BINDING PROTEIN POTA"/>
    <property type="match status" value="1"/>
</dbReference>
<evidence type="ECO:0000256" key="5">
    <source>
        <dbReference type="ARBA" id="ARBA00022840"/>
    </source>
</evidence>
<evidence type="ECO:0000313" key="10">
    <source>
        <dbReference type="EMBL" id="KYG73553.1"/>
    </source>
</evidence>
<dbReference type="InterPro" id="IPR027417">
    <property type="entry name" value="P-loop_NTPase"/>
</dbReference>